<accession>A0ACC1BVW3</accession>
<name>A0ACC1BVW3_9ROSI</name>
<reference evidence="2" key="1">
    <citation type="journal article" date="2023" name="G3 (Bethesda)">
        <title>Genome assembly and association tests identify interacting loci associated with vigor, precocity, and sex in interspecific pistachio rootstocks.</title>
        <authorList>
            <person name="Palmer W."/>
            <person name="Jacygrad E."/>
            <person name="Sagayaradj S."/>
            <person name="Cavanaugh K."/>
            <person name="Han R."/>
            <person name="Bertier L."/>
            <person name="Beede B."/>
            <person name="Kafkas S."/>
            <person name="Golino D."/>
            <person name="Preece J."/>
            <person name="Michelmore R."/>
        </authorList>
    </citation>
    <scope>NUCLEOTIDE SEQUENCE [LARGE SCALE GENOMIC DNA]</scope>
</reference>
<organism evidence="1 2">
    <name type="scientific">Pistacia atlantica</name>
    <dbReference type="NCBI Taxonomy" id="434234"/>
    <lineage>
        <taxon>Eukaryota</taxon>
        <taxon>Viridiplantae</taxon>
        <taxon>Streptophyta</taxon>
        <taxon>Embryophyta</taxon>
        <taxon>Tracheophyta</taxon>
        <taxon>Spermatophyta</taxon>
        <taxon>Magnoliopsida</taxon>
        <taxon>eudicotyledons</taxon>
        <taxon>Gunneridae</taxon>
        <taxon>Pentapetalae</taxon>
        <taxon>rosids</taxon>
        <taxon>malvids</taxon>
        <taxon>Sapindales</taxon>
        <taxon>Anacardiaceae</taxon>
        <taxon>Pistacia</taxon>
    </lineage>
</organism>
<evidence type="ECO:0000313" key="2">
    <source>
        <dbReference type="Proteomes" id="UP001164250"/>
    </source>
</evidence>
<dbReference type="Proteomes" id="UP001164250">
    <property type="component" value="Chromosome 3"/>
</dbReference>
<evidence type="ECO:0000313" key="1">
    <source>
        <dbReference type="EMBL" id="KAJ0103232.1"/>
    </source>
</evidence>
<proteinExistence type="predicted"/>
<keyword evidence="2" id="KW-1185">Reference proteome</keyword>
<sequence length="47" mass="5274">MRKRRISPNEVTYNTLINGFVKEGKIGIATCVFDEMSMLNPSPNSIT</sequence>
<gene>
    <name evidence="1" type="ORF">Patl1_03922</name>
</gene>
<dbReference type="EMBL" id="CM047899">
    <property type="protein sequence ID" value="KAJ0103232.1"/>
    <property type="molecule type" value="Genomic_DNA"/>
</dbReference>
<protein>
    <submittedName>
        <fullName evidence="1">Uncharacterized protein</fullName>
    </submittedName>
</protein>
<comment type="caution">
    <text evidence="1">The sequence shown here is derived from an EMBL/GenBank/DDBJ whole genome shotgun (WGS) entry which is preliminary data.</text>
</comment>